<protein>
    <submittedName>
        <fullName evidence="5">DNA polymerase-3 subunit epsilon</fullName>
    </submittedName>
</protein>
<dbReference type="Pfam" id="PF00929">
    <property type="entry name" value="RNase_T"/>
    <property type="match status" value="1"/>
</dbReference>
<dbReference type="GO" id="GO:0005829">
    <property type="term" value="C:cytosol"/>
    <property type="evidence" value="ECO:0007669"/>
    <property type="project" value="TreeGrafter"/>
</dbReference>
<evidence type="ECO:0000259" key="4">
    <source>
        <dbReference type="SMART" id="SM00479"/>
    </source>
</evidence>
<evidence type="ECO:0000256" key="1">
    <source>
        <dbReference type="ARBA" id="ARBA00022722"/>
    </source>
</evidence>
<evidence type="ECO:0000313" key="6">
    <source>
        <dbReference type="Proteomes" id="UP000295830"/>
    </source>
</evidence>
<comment type="caution">
    <text evidence="5">The sequence shown here is derived from an EMBL/GenBank/DDBJ whole genome shotgun (WGS) entry which is preliminary data.</text>
</comment>
<dbReference type="CDD" id="cd06127">
    <property type="entry name" value="DEDDh"/>
    <property type="match status" value="1"/>
</dbReference>
<evidence type="ECO:0000256" key="2">
    <source>
        <dbReference type="ARBA" id="ARBA00022801"/>
    </source>
</evidence>
<dbReference type="Proteomes" id="UP000295830">
    <property type="component" value="Unassembled WGS sequence"/>
</dbReference>
<keyword evidence="6" id="KW-1185">Reference proteome</keyword>
<accession>A0A4R7K2C7</accession>
<keyword evidence="1" id="KW-0540">Nuclease</keyword>
<dbReference type="SUPFAM" id="SSF53098">
    <property type="entry name" value="Ribonuclease H-like"/>
    <property type="match status" value="1"/>
</dbReference>
<dbReference type="SMART" id="SM00479">
    <property type="entry name" value="EXOIII"/>
    <property type="match status" value="1"/>
</dbReference>
<dbReference type="AlphaFoldDB" id="A0A4R7K2C7"/>
<dbReference type="GO" id="GO:0006259">
    <property type="term" value="P:DNA metabolic process"/>
    <property type="evidence" value="ECO:0007669"/>
    <property type="project" value="UniProtKB-ARBA"/>
</dbReference>
<evidence type="ECO:0000256" key="3">
    <source>
        <dbReference type="ARBA" id="ARBA00022839"/>
    </source>
</evidence>
<sequence length="241" mass="27943">MLSLRNIANIEQPGWPEYMAGRAREARDERLKRFFEAGVPDPETPLKNVRLVALDLETTGMDVNRHAIVSIGMVPFTISRIQSGRSYYRVVRPRRLLREESVLIHHITHSEIASAPDLNNVLGELLEHLTGFLPVVHYHPIERRFLNESVKVRLGESLMFPMIDTMVLEARWQRQSFRARLNKWFGGQPQSIRLHESRERYNLPFYRGHHALTDALATAELLQAQVAHRFSPDTPVKKLWV</sequence>
<gene>
    <name evidence="5" type="ORF">DES49_0287</name>
</gene>
<keyword evidence="2" id="KW-0378">Hydrolase</keyword>
<dbReference type="GO" id="GO:0008408">
    <property type="term" value="F:3'-5' exonuclease activity"/>
    <property type="evidence" value="ECO:0007669"/>
    <property type="project" value="TreeGrafter"/>
</dbReference>
<dbReference type="Gene3D" id="3.30.420.10">
    <property type="entry name" value="Ribonuclease H-like superfamily/Ribonuclease H"/>
    <property type="match status" value="1"/>
</dbReference>
<dbReference type="PANTHER" id="PTHR30231:SF4">
    <property type="entry name" value="PROTEIN NEN2"/>
    <property type="match status" value="1"/>
</dbReference>
<reference evidence="5 6" key="1">
    <citation type="submission" date="2019-03" db="EMBL/GenBank/DDBJ databases">
        <title>Genomic Encyclopedia of Type Strains, Phase IV (KMG-IV): sequencing the most valuable type-strain genomes for metagenomic binning, comparative biology and taxonomic classification.</title>
        <authorList>
            <person name="Goeker M."/>
        </authorList>
    </citation>
    <scope>NUCLEOTIDE SEQUENCE [LARGE SCALE GENOMIC DNA]</scope>
    <source>
        <strain evidence="5 6">DSM 15505</strain>
    </source>
</reference>
<proteinExistence type="predicted"/>
<dbReference type="PANTHER" id="PTHR30231">
    <property type="entry name" value="DNA POLYMERASE III SUBUNIT EPSILON"/>
    <property type="match status" value="1"/>
</dbReference>
<evidence type="ECO:0000313" key="5">
    <source>
        <dbReference type="EMBL" id="TDT44187.1"/>
    </source>
</evidence>
<keyword evidence="3" id="KW-0269">Exonuclease</keyword>
<name>A0A4R7K2C7_9GAMM</name>
<dbReference type="RefSeq" id="WP_133734596.1">
    <property type="nucleotide sequence ID" value="NZ_SOAX01000001.1"/>
</dbReference>
<dbReference type="InterPro" id="IPR036397">
    <property type="entry name" value="RNaseH_sf"/>
</dbReference>
<dbReference type="EMBL" id="SOAX01000001">
    <property type="protein sequence ID" value="TDT44187.1"/>
    <property type="molecule type" value="Genomic_DNA"/>
</dbReference>
<dbReference type="NCBIfam" id="NF006602">
    <property type="entry name" value="PRK09146.1"/>
    <property type="match status" value="1"/>
</dbReference>
<feature type="domain" description="Exonuclease" evidence="4">
    <location>
        <begin position="50"/>
        <end position="231"/>
    </location>
</feature>
<organism evidence="5 6">
    <name type="scientific">Halospina denitrificans</name>
    <dbReference type="NCBI Taxonomy" id="332522"/>
    <lineage>
        <taxon>Bacteria</taxon>
        <taxon>Pseudomonadati</taxon>
        <taxon>Pseudomonadota</taxon>
        <taxon>Gammaproteobacteria</taxon>
        <taxon>Halospina</taxon>
    </lineage>
</organism>
<dbReference type="GO" id="GO:0003676">
    <property type="term" value="F:nucleic acid binding"/>
    <property type="evidence" value="ECO:0007669"/>
    <property type="project" value="InterPro"/>
</dbReference>
<dbReference type="OrthoDB" id="5497329at2"/>
<dbReference type="InterPro" id="IPR013520">
    <property type="entry name" value="Ribonucl_H"/>
</dbReference>
<dbReference type="InterPro" id="IPR012337">
    <property type="entry name" value="RNaseH-like_sf"/>
</dbReference>